<dbReference type="GO" id="GO:0005634">
    <property type="term" value="C:nucleus"/>
    <property type="evidence" value="ECO:0007669"/>
    <property type="project" value="UniProtKB-SubCell"/>
</dbReference>
<dbReference type="OrthoDB" id="6283463at2759"/>
<name>A0A8S1MK58_9CILI</name>
<dbReference type="GO" id="GO:0006355">
    <property type="term" value="P:regulation of DNA-templated transcription"/>
    <property type="evidence" value="ECO:0007669"/>
    <property type="project" value="TreeGrafter"/>
</dbReference>
<comment type="similarity">
    <text evidence="2">Belongs to the lin-54 family.</text>
</comment>
<sequence length="242" mass="28872">MSSFDQEQQLRKPSDVTAIFQNYPQDQEEDQYIENLPLPALRQYKSNFSDEEYFINGKLQNLGGNEQEQGIFININQIEEKLQTKNFQSLEQVDNTNQNNRLQGKRIRRTNNYNEFFDQQLDEQNKNNSPCKCSKSHCLQLYCACFHRNIECSKLCKCYDCHNKQDYCQIRNQAFEKVKIKQQKLKHDKDLFDKTTVWGCQCKKSQCKKNYCECFIRNKKCSSLCKCKNCENKKRIQNLKKQ</sequence>
<dbReference type="InterPro" id="IPR005172">
    <property type="entry name" value="CRC"/>
</dbReference>
<accession>A0A8S1MK58</accession>
<dbReference type="Pfam" id="PF03638">
    <property type="entry name" value="TCR"/>
    <property type="match status" value="2"/>
</dbReference>
<dbReference type="PROSITE" id="PS51634">
    <property type="entry name" value="CRC"/>
    <property type="match status" value="1"/>
</dbReference>
<evidence type="ECO:0000259" key="4">
    <source>
        <dbReference type="PROSITE" id="PS51634"/>
    </source>
</evidence>
<dbReference type="EMBL" id="CAJJDN010000039">
    <property type="protein sequence ID" value="CAD8079382.1"/>
    <property type="molecule type" value="Genomic_DNA"/>
</dbReference>
<comment type="caution">
    <text evidence="5">The sequence shown here is derived from an EMBL/GenBank/DDBJ whole genome shotgun (WGS) entry which is preliminary data.</text>
</comment>
<dbReference type="InterPro" id="IPR028307">
    <property type="entry name" value="Lin-54_fam"/>
</dbReference>
<keyword evidence="6" id="KW-1185">Reference proteome</keyword>
<gene>
    <name evidence="5" type="ORF">PSON_ATCC_30995.1.T0390077</name>
</gene>
<evidence type="ECO:0000256" key="2">
    <source>
        <dbReference type="ARBA" id="ARBA00007267"/>
    </source>
</evidence>
<comment type="subcellular location">
    <subcellularLocation>
        <location evidence="1">Nucleus</location>
    </subcellularLocation>
</comment>
<dbReference type="InterPro" id="IPR033467">
    <property type="entry name" value="Tesmin/TSO1-like_CXC"/>
</dbReference>
<keyword evidence="3" id="KW-0539">Nucleus</keyword>
<protein>
    <recommendedName>
        <fullName evidence="4">CRC domain-containing protein</fullName>
    </recommendedName>
</protein>
<dbReference type="PANTHER" id="PTHR12446:SF34">
    <property type="entry name" value="PROTEIN LIN-54 HOMOLOG"/>
    <property type="match status" value="1"/>
</dbReference>
<organism evidence="5 6">
    <name type="scientific">Paramecium sonneborni</name>
    <dbReference type="NCBI Taxonomy" id="65129"/>
    <lineage>
        <taxon>Eukaryota</taxon>
        <taxon>Sar</taxon>
        <taxon>Alveolata</taxon>
        <taxon>Ciliophora</taxon>
        <taxon>Intramacronucleata</taxon>
        <taxon>Oligohymenophorea</taxon>
        <taxon>Peniculida</taxon>
        <taxon>Parameciidae</taxon>
        <taxon>Paramecium</taxon>
    </lineage>
</organism>
<feature type="domain" description="CRC" evidence="4">
    <location>
        <begin position="127"/>
        <end position="235"/>
    </location>
</feature>
<dbReference type="SMART" id="SM01114">
    <property type="entry name" value="CXC"/>
    <property type="match status" value="2"/>
</dbReference>
<reference evidence="5" key="1">
    <citation type="submission" date="2021-01" db="EMBL/GenBank/DDBJ databases">
        <authorList>
            <consortium name="Genoscope - CEA"/>
            <person name="William W."/>
        </authorList>
    </citation>
    <scope>NUCLEOTIDE SEQUENCE</scope>
</reference>
<evidence type="ECO:0000313" key="6">
    <source>
        <dbReference type="Proteomes" id="UP000692954"/>
    </source>
</evidence>
<evidence type="ECO:0000256" key="1">
    <source>
        <dbReference type="ARBA" id="ARBA00004123"/>
    </source>
</evidence>
<proteinExistence type="inferred from homology"/>
<dbReference type="Proteomes" id="UP000692954">
    <property type="component" value="Unassembled WGS sequence"/>
</dbReference>
<evidence type="ECO:0000256" key="3">
    <source>
        <dbReference type="ARBA" id="ARBA00023242"/>
    </source>
</evidence>
<dbReference type="AlphaFoldDB" id="A0A8S1MK58"/>
<evidence type="ECO:0000313" key="5">
    <source>
        <dbReference type="EMBL" id="CAD8079382.1"/>
    </source>
</evidence>
<dbReference type="PANTHER" id="PTHR12446">
    <property type="entry name" value="TESMIN/TSO1-RELATED"/>
    <property type="match status" value="1"/>
</dbReference>